<name>A0A8J6CBJ9_DIALT</name>
<reference evidence="14" key="1">
    <citation type="submission" date="2021-05" db="EMBL/GenBank/DDBJ databases">
        <title>The genome of the haptophyte Pavlova lutheri (Diacronema luteri, Pavlovales) - a model for lipid biosynthesis in eukaryotic algae.</title>
        <authorList>
            <person name="Hulatt C.J."/>
            <person name="Posewitz M.C."/>
        </authorList>
    </citation>
    <scope>NUCLEOTIDE SEQUENCE</scope>
    <source>
        <strain evidence="14">NIVA-4/92</strain>
    </source>
</reference>
<dbReference type="Gene3D" id="3.30.830.10">
    <property type="entry name" value="Metalloenzyme, LuxS/M16 peptidase-like"/>
    <property type="match status" value="4"/>
</dbReference>
<feature type="region of interest" description="Disordered" evidence="8">
    <location>
        <begin position="1009"/>
        <end position="1037"/>
    </location>
</feature>
<proteinExistence type="inferred from homology"/>
<evidence type="ECO:0000256" key="7">
    <source>
        <dbReference type="ARBA" id="ARBA00023049"/>
    </source>
</evidence>
<evidence type="ECO:0000256" key="1">
    <source>
        <dbReference type="ARBA" id="ARBA00001947"/>
    </source>
</evidence>
<keyword evidence="5" id="KW-0378">Hydrolase</keyword>
<dbReference type="OrthoDB" id="952271at2759"/>
<feature type="domain" description="Peptidase M16 C-terminal" evidence="11">
    <location>
        <begin position="228"/>
        <end position="423"/>
    </location>
</feature>
<dbReference type="InterPro" id="IPR011765">
    <property type="entry name" value="Pept_M16_N"/>
</dbReference>
<evidence type="ECO:0000259" key="13">
    <source>
        <dbReference type="Pfam" id="PF22456"/>
    </source>
</evidence>
<feature type="domain" description="Coenzyme PQQ synthesis protein F-like C-terminal lobe" evidence="13">
    <location>
        <begin position="862"/>
        <end position="961"/>
    </location>
</feature>
<dbReference type="InterPro" id="IPR032632">
    <property type="entry name" value="Peptidase_M16_M"/>
</dbReference>
<protein>
    <recommendedName>
        <fullName evidence="16">Insulysin</fullName>
    </recommendedName>
</protein>
<evidence type="ECO:0000259" key="10">
    <source>
        <dbReference type="Pfam" id="PF00675"/>
    </source>
</evidence>
<keyword evidence="9" id="KW-0472">Membrane</keyword>
<dbReference type="InterPro" id="IPR050626">
    <property type="entry name" value="Peptidase_M16"/>
</dbReference>
<keyword evidence="7" id="KW-0482">Metalloprotease</keyword>
<dbReference type="Pfam" id="PF05193">
    <property type="entry name" value="Peptidase_M16_C"/>
    <property type="match status" value="1"/>
</dbReference>
<comment type="cofactor">
    <cofactor evidence="1">
        <name>Zn(2+)</name>
        <dbReference type="ChEBI" id="CHEBI:29105"/>
    </cofactor>
</comment>
<dbReference type="PANTHER" id="PTHR43690:SF18">
    <property type="entry name" value="INSULIN-DEGRADING ENZYME-RELATED"/>
    <property type="match status" value="1"/>
</dbReference>
<gene>
    <name evidence="14" type="ORF">KFE25_001162</name>
</gene>
<sequence length="1072" mass="114637">MAVGGVGARTRDDASCAVMGVTALLLALAGFASFVLQQLADEPDACFADVVVTPPKDARAYRVFELDNGLRALVVSDAQADVAAAAMSVGVGSLFDPPETAGLAHFLEHMLFTGNARYPREGEYFDFVNAHGGSTNAATGLERTHFHFSIPPAQLLPALERLLQFFISPTLAPGMTEREKHAVSAEHSKNVAQDEWRFQRIRFLTTGNPACALHKFGTGNLATLANASSDQLRAFYDAHYAPRAMGLAVVGRESLDRLEAAVRSLASHMPKKAAVTPTFDDAPGPLPPYPAHGLVAGSADARGRAVGGRQVEFEPVADAQALRLVWYLPPMRGEYARKSLAYVTELLGDEGPGSLVSLLRAERGWADALTAGASHPASFFSEVEVSISLTSDGLEHVDDVVELVFAAIGKIRATPPERWRWEEDRQLAEIEWRFLEPAQPAALAQDLSAALLDKDVPLCDALRGPYAYRHFDSAQISTVAAQLTADTLLLYVGAKGLSRGVPDAGPASALDFGTDSGWVREKYYGARFRVRPFSPEQLRAWRGADAARVAAGGEGAGGVGADLRLPPPNAFIPTDFSLVVPAAPAGSAASLTVAPELLDDSTTGRLWLYADGTFAQPRASVTCVVTAGAVLADARALWTTQLLISMATDALKERAYPAAIAGLAASVGVGIEGLELSASGFSHKLTRLLQMAASTVAPGATVRASRFEAVRAAIVRDLRAEQFAGSLANALTQLKVLVRARTASYDRLAAVRIVANLTIDDVRAHATRLVSAGSYTECLVAGNVREQHALGAFATVRAALGGPPLASGALANLRQRVLSVPVGDHLWQADALDPDEINSAVALYYEVGSTASSLRDEACLELLVMLVQQAAFDQLRTDEQLGYTIGAQAYRAWSAQAVLLYARSDAASTDYLDERFEAFLTAHAAVLRGTSDAKLQTTRAALVANLGARDRSLADRTTRLWSELEMHDCVFDRAARLREHARNLTLVDVLELYERTFLDRRTRRKLAVRVRAPGESSRPTPRRVAPARGESGQRASQYRAIASDGVEAWRAGCELLPAPTTCDAFAQEAAAM</sequence>
<keyword evidence="3" id="KW-0645">Protease</keyword>
<dbReference type="InterPro" id="IPR011249">
    <property type="entry name" value="Metalloenz_LuxS/M16"/>
</dbReference>
<dbReference type="PANTHER" id="PTHR43690">
    <property type="entry name" value="NARDILYSIN"/>
    <property type="match status" value="1"/>
</dbReference>
<evidence type="ECO:0000256" key="5">
    <source>
        <dbReference type="ARBA" id="ARBA00022801"/>
    </source>
</evidence>
<evidence type="ECO:0000256" key="6">
    <source>
        <dbReference type="ARBA" id="ARBA00022833"/>
    </source>
</evidence>
<evidence type="ECO:0000313" key="14">
    <source>
        <dbReference type="EMBL" id="KAG8461558.1"/>
    </source>
</evidence>
<keyword evidence="9" id="KW-1133">Transmembrane helix</keyword>
<dbReference type="Proteomes" id="UP000751190">
    <property type="component" value="Unassembled WGS sequence"/>
</dbReference>
<dbReference type="InterPro" id="IPR054734">
    <property type="entry name" value="PqqF-like_C_4"/>
</dbReference>
<evidence type="ECO:0000256" key="2">
    <source>
        <dbReference type="ARBA" id="ARBA00007261"/>
    </source>
</evidence>
<dbReference type="SUPFAM" id="SSF63411">
    <property type="entry name" value="LuxS/MPP-like metallohydrolase"/>
    <property type="match status" value="4"/>
</dbReference>
<keyword evidence="9" id="KW-0812">Transmembrane</keyword>
<evidence type="ECO:0000256" key="3">
    <source>
        <dbReference type="ARBA" id="ARBA00022670"/>
    </source>
</evidence>
<feature type="transmembrane region" description="Helical" evidence="9">
    <location>
        <begin position="16"/>
        <end position="36"/>
    </location>
</feature>
<dbReference type="Pfam" id="PF00675">
    <property type="entry name" value="Peptidase_M16"/>
    <property type="match status" value="1"/>
</dbReference>
<keyword evidence="15" id="KW-1185">Reference proteome</keyword>
<organism evidence="14 15">
    <name type="scientific">Diacronema lutheri</name>
    <name type="common">Unicellular marine alga</name>
    <name type="synonym">Monochrysis lutheri</name>
    <dbReference type="NCBI Taxonomy" id="2081491"/>
    <lineage>
        <taxon>Eukaryota</taxon>
        <taxon>Haptista</taxon>
        <taxon>Haptophyta</taxon>
        <taxon>Pavlovophyceae</taxon>
        <taxon>Pavlovales</taxon>
        <taxon>Pavlovaceae</taxon>
        <taxon>Diacronema</taxon>
    </lineage>
</organism>
<evidence type="ECO:0000256" key="8">
    <source>
        <dbReference type="SAM" id="MobiDB-lite"/>
    </source>
</evidence>
<dbReference type="InterPro" id="IPR007863">
    <property type="entry name" value="Peptidase_M16_C"/>
</dbReference>
<dbReference type="Pfam" id="PF22456">
    <property type="entry name" value="PqqF-like_C_4"/>
    <property type="match status" value="1"/>
</dbReference>
<evidence type="ECO:0000256" key="4">
    <source>
        <dbReference type="ARBA" id="ARBA00022723"/>
    </source>
</evidence>
<keyword evidence="4" id="KW-0479">Metal-binding</keyword>
<feature type="domain" description="Peptidase M16 N-terminal" evidence="10">
    <location>
        <begin position="73"/>
        <end position="194"/>
    </location>
</feature>
<evidence type="ECO:0000259" key="11">
    <source>
        <dbReference type="Pfam" id="PF05193"/>
    </source>
</evidence>
<feature type="domain" description="Peptidase M16 middle/third" evidence="12">
    <location>
        <begin position="432"/>
        <end position="750"/>
    </location>
</feature>
<evidence type="ECO:0000259" key="12">
    <source>
        <dbReference type="Pfam" id="PF16187"/>
    </source>
</evidence>
<dbReference type="GO" id="GO:0004222">
    <property type="term" value="F:metalloendopeptidase activity"/>
    <property type="evidence" value="ECO:0007669"/>
    <property type="project" value="UniProtKB-ARBA"/>
</dbReference>
<comment type="caution">
    <text evidence="14">The sequence shown here is derived from an EMBL/GenBank/DDBJ whole genome shotgun (WGS) entry which is preliminary data.</text>
</comment>
<dbReference type="AlphaFoldDB" id="A0A8J6CBJ9"/>
<dbReference type="GO" id="GO:0006508">
    <property type="term" value="P:proteolysis"/>
    <property type="evidence" value="ECO:0007669"/>
    <property type="project" value="UniProtKB-KW"/>
</dbReference>
<evidence type="ECO:0000313" key="15">
    <source>
        <dbReference type="Proteomes" id="UP000751190"/>
    </source>
</evidence>
<dbReference type="EMBL" id="JAGTXO010000025">
    <property type="protein sequence ID" value="KAG8461558.1"/>
    <property type="molecule type" value="Genomic_DNA"/>
</dbReference>
<dbReference type="Pfam" id="PF16187">
    <property type="entry name" value="Peptidase_M16_M"/>
    <property type="match status" value="1"/>
</dbReference>
<keyword evidence="6" id="KW-0862">Zinc</keyword>
<evidence type="ECO:0008006" key="16">
    <source>
        <dbReference type="Google" id="ProtNLM"/>
    </source>
</evidence>
<accession>A0A8J6CBJ9</accession>
<dbReference type="OMA" id="PRWIFDE"/>
<dbReference type="GO" id="GO:0046872">
    <property type="term" value="F:metal ion binding"/>
    <property type="evidence" value="ECO:0007669"/>
    <property type="project" value="UniProtKB-KW"/>
</dbReference>
<dbReference type="FunFam" id="3.30.830.10:FF:000012">
    <property type="entry name" value="Protease 3"/>
    <property type="match status" value="1"/>
</dbReference>
<evidence type="ECO:0000256" key="9">
    <source>
        <dbReference type="SAM" id="Phobius"/>
    </source>
</evidence>
<comment type="similarity">
    <text evidence="2">Belongs to the peptidase M16 family.</text>
</comment>